<dbReference type="AlphaFoldDB" id="A0A2H9ZWS8"/>
<dbReference type="PANTHER" id="PTHR31988">
    <property type="entry name" value="ESTERASE, PUTATIVE (DUF303)-RELATED"/>
    <property type="match status" value="1"/>
</dbReference>
<evidence type="ECO:0000256" key="1">
    <source>
        <dbReference type="ARBA" id="ARBA00022801"/>
    </source>
</evidence>
<gene>
    <name evidence="3" type="ORF">AXF42_Ash014503</name>
</gene>
<feature type="domain" description="Sialate O-acetylesterase" evidence="2">
    <location>
        <begin position="69"/>
        <end position="298"/>
    </location>
</feature>
<evidence type="ECO:0000313" key="3">
    <source>
        <dbReference type="EMBL" id="PKA47726.1"/>
    </source>
</evidence>
<dbReference type="EMBL" id="KZ453102">
    <property type="protein sequence ID" value="PKA47726.1"/>
    <property type="molecule type" value="Genomic_DNA"/>
</dbReference>
<name>A0A2H9ZWS8_9ASPA</name>
<dbReference type="InterPro" id="IPR005181">
    <property type="entry name" value="SASA"/>
</dbReference>
<sequence length="312" mass="33903">MFYSQLDDWDHILFSSSNELRRSNLRRPGKFPPAKMLPVIPLLLLLSTFLFPIPPAAASEEQTATEKKKLIFVLAGQSNMAGRGGVSDDRWDHFVPPECRPTPSILRLSSQLCWEEAREPLHADIDVLKTCGVGPGMPFAQAVLAAGEAASIALVPCAVGGTAIGEWGRGTPLYETLVRRATIAAAAAGGGGVAAVLWYQGESDTVLRRDAEAYGSRMERLVRDLRSDLGQPDLLLIQVALASGEGKFVELVREAQKELKLDNLITVDAQGLQLEPDQLHLTTQSQVKLGSMLAASYLNHTNKHVHSIHVLK</sequence>
<reference evidence="3 4" key="1">
    <citation type="journal article" date="2017" name="Nature">
        <title>The Apostasia genome and the evolution of orchids.</title>
        <authorList>
            <person name="Zhang G.Q."/>
            <person name="Liu K.W."/>
            <person name="Li Z."/>
            <person name="Lohaus R."/>
            <person name="Hsiao Y.Y."/>
            <person name="Niu S.C."/>
            <person name="Wang J.Y."/>
            <person name="Lin Y.C."/>
            <person name="Xu Q."/>
            <person name="Chen L.J."/>
            <person name="Yoshida K."/>
            <person name="Fujiwara S."/>
            <person name="Wang Z.W."/>
            <person name="Zhang Y.Q."/>
            <person name="Mitsuda N."/>
            <person name="Wang M."/>
            <person name="Liu G.H."/>
            <person name="Pecoraro L."/>
            <person name="Huang H.X."/>
            <person name="Xiao X.J."/>
            <person name="Lin M."/>
            <person name="Wu X.Y."/>
            <person name="Wu W.L."/>
            <person name="Chen Y.Y."/>
            <person name="Chang S.B."/>
            <person name="Sakamoto S."/>
            <person name="Ohme-Takagi M."/>
            <person name="Yagi M."/>
            <person name="Zeng S.J."/>
            <person name="Shen C.Y."/>
            <person name="Yeh C.M."/>
            <person name="Luo Y.B."/>
            <person name="Tsai W.C."/>
            <person name="Van de Peer Y."/>
            <person name="Liu Z.J."/>
        </authorList>
    </citation>
    <scope>NUCLEOTIDE SEQUENCE [LARGE SCALE GENOMIC DNA]</scope>
    <source>
        <strain evidence="4">cv. Shenzhen</strain>
        <tissue evidence="3">Stem</tissue>
    </source>
</reference>
<dbReference type="InterPro" id="IPR052940">
    <property type="entry name" value="Carb_Esterase_6"/>
</dbReference>
<dbReference type="Proteomes" id="UP000236161">
    <property type="component" value="Unassembled WGS sequence"/>
</dbReference>
<evidence type="ECO:0000259" key="2">
    <source>
        <dbReference type="Pfam" id="PF03629"/>
    </source>
</evidence>
<keyword evidence="4" id="KW-1185">Reference proteome</keyword>
<dbReference type="Gene3D" id="3.40.50.1110">
    <property type="entry name" value="SGNH hydrolase"/>
    <property type="match status" value="1"/>
</dbReference>
<dbReference type="PANTHER" id="PTHR31988:SF15">
    <property type="entry name" value="ESTERASE, PUTATIVE (DUF303)-RELATED"/>
    <property type="match status" value="1"/>
</dbReference>
<accession>A0A2H9ZWS8</accession>
<evidence type="ECO:0000313" key="4">
    <source>
        <dbReference type="Proteomes" id="UP000236161"/>
    </source>
</evidence>
<organism evidence="3 4">
    <name type="scientific">Apostasia shenzhenica</name>
    <dbReference type="NCBI Taxonomy" id="1088818"/>
    <lineage>
        <taxon>Eukaryota</taxon>
        <taxon>Viridiplantae</taxon>
        <taxon>Streptophyta</taxon>
        <taxon>Embryophyta</taxon>
        <taxon>Tracheophyta</taxon>
        <taxon>Spermatophyta</taxon>
        <taxon>Magnoliopsida</taxon>
        <taxon>Liliopsida</taxon>
        <taxon>Asparagales</taxon>
        <taxon>Orchidaceae</taxon>
        <taxon>Apostasioideae</taxon>
        <taxon>Apostasia</taxon>
    </lineage>
</organism>
<dbReference type="InterPro" id="IPR036514">
    <property type="entry name" value="SGNH_hydro_sf"/>
</dbReference>
<protein>
    <submittedName>
        <fullName evidence="3">Putative carbohydrate esterase</fullName>
    </submittedName>
</protein>
<dbReference type="GO" id="GO:0016787">
    <property type="term" value="F:hydrolase activity"/>
    <property type="evidence" value="ECO:0007669"/>
    <property type="project" value="UniProtKB-KW"/>
</dbReference>
<dbReference type="SUPFAM" id="SSF52266">
    <property type="entry name" value="SGNH hydrolase"/>
    <property type="match status" value="1"/>
</dbReference>
<keyword evidence="1" id="KW-0378">Hydrolase</keyword>
<dbReference type="OrthoDB" id="42638at2759"/>
<proteinExistence type="predicted"/>
<dbReference type="Pfam" id="PF03629">
    <property type="entry name" value="SASA"/>
    <property type="match status" value="1"/>
</dbReference>